<protein>
    <recommendedName>
        <fullName evidence="3">Phage capsid family protein</fullName>
    </recommendedName>
</protein>
<dbReference type="EMBL" id="OFSM01000042">
    <property type="protein sequence ID" value="SOY32220.1"/>
    <property type="molecule type" value="Genomic_DNA"/>
</dbReference>
<evidence type="ECO:0000313" key="1">
    <source>
        <dbReference type="EMBL" id="SOY32220.1"/>
    </source>
</evidence>
<dbReference type="OrthoDB" id="2605668at2"/>
<reference evidence="1 2" key="1">
    <citation type="submission" date="2018-01" db="EMBL/GenBank/DDBJ databases">
        <authorList>
            <person name="Gaut B.S."/>
            <person name="Morton B.R."/>
            <person name="Clegg M.T."/>
            <person name="Duvall M.R."/>
        </authorList>
    </citation>
    <scope>NUCLEOTIDE SEQUENCE [LARGE SCALE GENOMIC DNA]</scope>
    <source>
        <strain evidence="1">GP69</strain>
    </source>
</reference>
<accession>A0A2K4ZP31</accession>
<name>A0A2K4ZP31_9FIRM</name>
<sequence>MSILTSEMQDVMSKKHVLFDVAEKVEYKRDLTAEEKEVAEISDAWAREIGETGKDPDCQIAAYIKKTVQEEVYNAPDELLDQMFERGSVGEFDDAEYDKEAKNTLVAHEAAKGGVVDRSWIDLSAVYPTWKNRQVETDLSYVDLRKNGFKSIANLTVFMKEACQNVMFYDMLSQVDNAIVGGDAFISVTGSVPTLDAMDAMSLYLNDRSDDSVIVSLTKYAQAIRRMSGFAQYMSNDMKNDFNRYGLAKTYDGIGIAAISGARRQGNGNLLIPDKRIFGIAGKVGNLDMKGDIHVFQDMNNQSEQVHLMLKDFTYGFAITKIENCAKIVLSA</sequence>
<organism evidence="1 2">
    <name type="scientific">Acetatifactor muris</name>
    <dbReference type="NCBI Taxonomy" id="879566"/>
    <lineage>
        <taxon>Bacteria</taxon>
        <taxon>Bacillati</taxon>
        <taxon>Bacillota</taxon>
        <taxon>Clostridia</taxon>
        <taxon>Lachnospirales</taxon>
        <taxon>Lachnospiraceae</taxon>
        <taxon>Acetatifactor</taxon>
    </lineage>
</organism>
<evidence type="ECO:0000313" key="2">
    <source>
        <dbReference type="Proteomes" id="UP000236311"/>
    </source>
</evidence>
<evidence type="ECO:0008006" key="3">
    <source>
        <dbReference type="Google" id="ProtNLM"/>
    </source>
</evidence>
<dbReference type="RefSeq" id="WP_103242187.1">
    <property type="nucleotide sequence ID" value="NZ_JANJZD010000047.1"/>
</dbReference>
<proteinExistence type="predicted"/>
<gene>
    <name evidence="1" type="ORF">AMURIS_04978</name>
</gene>
<dbReference type="AlphaFoldDB" id="A0A2K4ZP31"/>
<dbReference type="Proteomes" id="UP000236311">
    <property type="component" value="Unassembled WGS sequence"/>
</dbReference>
<keyword evidence="2" id="KW-1185">Reference proteome</keyword>